<keyword evidence="1" id="KW-0472">Membrane</keyword>
<proteinExistence type="predicted"/>
<dbReference type="RefSeq" id="WP_284375123.1">
    <property type="nucleotide sequence ID" value="NZ_BSNN01000001.1"/>
</dbReference>
<name>A0ABQ5VQZ4_9RHOB</name>
<comment type="caution">
    <text evidence="2">The sequence shown here is derived from an EMBL/GenBank/DDBJ whole genome shotgun (WGS) entry which is preliminary data.</text>
</comment>
<protein>
    <submittedName>
        <fullName evidence="2">Uncharacterized protein</fullName>
    </submittedName>
</protein>
<accession>A0ABQ5VQZ4</accession>
<feature type="transmembrane region" description="Helical" evidence="1">
    <location>
        <begin position="9"/>
        <end position="28"/>
    </location>
</feature>
<keyword evidence="1" id="KW-0812">Transmembrane</keyword>
<keyword evidence="1" id="KW-1133">Transmembrane helix</keyword>
<sequence>MFSKVLDRIFSLPVWAHLAGLVASIAWFKTAKTHLDKSYTASQHPVDFFTGQTTFNSETIKGYYAVMQDAGTLGIYVRTQILDYAFILGLLLMGLFFATGIARAARAGSWGRSIGRWAATSIALGALCDAIENAWSFVMLANPHDFASWLALPYSGFAAAKFALLTLGMALLCVTIASVVLGRIMGREAIG</sequence>
<dbReference type="Proteomes" id="UP001156694">
    <property type="component" value="Unassembled WGS sequence"/>
</dbReference>
<feature type="transmembrane region" description="Helical" evidence="1">
    <location>
        <begin position="158"/>
        <end position="181"/>
    </location>
</feature>
<evidence type="ECO:0000313" key="2">
    <source>
        <dbReference type="EMBL" id="GLQ33833.1"/>
    </source>
</evidence>
<evidence type="ECO:0000313" key="3">
    <source>
        <dbReference type="Proteomes" id="UP001156694"/>
    </source>
</evidence>
<keyword evidence="3" id="KW-1185">Reference proteome</keyword>
<evidence type="ECO:0000256" key="1">
    <source>
        <dbReference type="SAM" id="Phobius"/>
    </source>
</evidence>
<organism evidence="2 3">
    <name type="scientific">Amylibacter marinus</name>
    <dbReference type="NCBI Taxonomy" id="1475483"/>
    <lineage>
        <taxon>Bacteria</taxon>
        <taxon>Pseudomonadati</taxon>
        <taxon>Pseudomonadota</taxon>
        <taxon>Alphaproteobacteria</taxon>
        <taxon>Rhodobacterales</taxon>
        <taxon>Paracoccaceae</taxon>
        <taxon>Amylibacter</taxon>
    </lineage>
</organism>
<dbReference type="EMBL" id="BSNN01000001">
    <property type="protein sequence ID" value="GLQ33833.1"/>
    <property type="molecule type" value="Genomic_DNA"/>
</dbReference>
<feature type="transmembrane region" description="Helical" evidence="1">
    <location>
        <begin position="84"/>
        <end position="105"/>
    </location>
</feature>
<gene>
    <name evidence="2" type="ORF">GCM10007939_01160</name>
</gene>
<reference evidence="3" key="1">
    <citation type="journal article" date="2019" name="Int. J. Syst. Evol. Microbiol.">
        <title>The Global Catalogue of Microorganisms (GCM) 10K type strain sequencing project: providing services to taxonomists for standard genome sequencing and annotation.</title>
        <authorList>
            <consortium name="The Broad Institute Genomics Platform"/>
            <consortium name="The Broad Institute Genome Sequencing Center for Infectious Disease"/>
            <person name="Wu L."/>
            <person name="Ma J."/>
        </authorList>
    </citation>
    <scope>NUCLEOTIDE SEQUENCE [LARGE SCALE GENOMIC DNA]</scope>
    <source>
        <strain evidence="3">NBRC 110140</strain>
    </source>
</reference>
<feature type="transmembrane region" description="Helical" evidence="1">
    <location>
        <begin position="117"/>
        <end position="138"/>
    </location>
</feature>